<dbReference type="InterPro" id="IPR036388">
    <property type="entry name" value="WH-like_DNA-bd_sf"/>
</dbReference>
<keyword evidence="3" id="KW-0804">Transcription</keyword>
<dbReference type="GO" id="GO:0003700">
    <property type="term" value="F:DNA-binding transcription factor activity"/>
    <property type="evidence" value="ECO:0007669"/>
    <property type="project" value="TreeGrafter"/>
</dbReference>
<dbReference type="GO" id="GO:0005829">
    <property type="term" value="C:cytosol"/>
    <property type="evidence" value="ECO:0007669"/>
    <property type="project" value="TreeGrafter"/>
</dbReference>
<dbReference type="InterPro" id="IPR036390">
    <property type="entry name" value="WH_DNA-bd_sf"/>
</dbReference>
<dbReference type="SMART" id="SM00100">
    <property type="entry name" value="cNMP"/>
    <property type="match status" value="1"/>
</dbReference>
<dbReference type="InterPro" id="IPR018490">
    <property type="entry name" value="cNMP-bd_dom_sf"/>
</dbReference>
<evidence type="ECO:0000313" key="6">
    <source>
        <dbReference type="EMBL" id="QEC61880.1"/>
    </source>
</evidence>
<dbReference type="AlphaFoldDB" id="A0A5B8US41"/>
<proteinExistence type="predicted"/>
<dbReference type="GO" id="GO:0003677">
    <property type="term" value="F:DNA binding"/>
    <property type="evidence" value="ECO:0007669"/>
    <property type="project" value="UniProtKB-KW"/>
</dbReference>
<dbReference type="PANTHER" id="PTHR24567:SF74">
    <property type="entry name" value="HTH-TYPE TRANSCRIPTIONAL REGULATOR ARCR"/>
    <property type="match status" value="1"/>
</dbReference>
<dbReference type="Pfam" id="PF13545">
    <property type="entry name" value="HTH_Crp_2"/>
    <property type="match status" value="1"/>
</dbReference>
<feature type="domain" description="HTH crp-type" evidence="5">
    <location>
        <begin position="149"/>
        <end position="220"/>
    </location>
</feature>
<organism evidence="6 7">
    <name type="scientific">Mucilaginibacter ginsenosidivorans</name>
    <dbReference type="NCBI Taxonomy" id="398053"/>
    <lineage>
        <taxon>Bacteria</taxon>
        <taxon>Pseudomonadati</taxon>
        <taxon>Bacteroidota</taxon>
        <taxon>Sphingobacteriia</taxon>
        <taxon>Sphingobacteriales</taxon>
        <taxon>Sphingobacteriaceae</taxon>
        <taxon>Mucilaginibacter</taxon>
    </lineage>
</organism>
<accession>A0A5B8US41</accession>
<name>A0A5B8US41_9SPHI</name>
<dbReference type="Pfam" id="PF00027">
    <property type="entry name" value="cNMP_binding"/>
    <property type="match status" value="1"/>
</dbReference>
<dbReference type="PANTHER" id="PTHR24567">
    <property type="entry name" value="CRP FAMILY TRANSCRIPTIONAL REGULATORY PROTEIN"/>
    <property type="match status" value="1"/>
</dbReference>
<dbReference type="SUPFAM" id="SSF46785">
    <property type="entry name" value="Winged helix' DNA-binding domain"/>
    <property type="match status" value="1"/>
</dbReference>
<dbReference type="InterPro" id="IPR000595">
    <property type="entry name" value="cNMP-bd_dom"/>
</dbReference>
<dbReference type="KEGG" id="mgin:FRZ54_04530"/>
<keyword evidence="7" id="KW-1185">Reference proteome</keyword>
<dbReference type="PROSITE" id="PS50042">
    <property type="entry name" value="CNMP_BINDING_3"/>
    <property type="match status" value="1"/>
</dbReference>
<dbReference type="Gene3D" id="2.60.120.10">
    <property type="entry name" value="Jelly Rolls"/>
    <property type="match status" value="1"/>
</dbReference>
<dbReference type="InterPro" id="IPR012318">
    <property type="entry name" value="HTH_CRP"/>
</dbReference>
<protein>
    <submittedName>
        <fullName evidence="6">Crp/Fnr family transcriptional regulator</fullName>
    </submittedName>
</protein>
<dbReference type="CDD" id="cd00038">
    <property type="entry name" value="CAP_ED"/>
    <property type="match status" value="1"/>
</dbReference>
<feature type="domain" description="Cyclic nucleotide-binding" evidence="4">
    <location>
        <begin position="35"/>
        <end position="135"/>
    </location>
</feature>
<dbReference type="Gene3D" id="1.10.10.10">
    <property type="entry name" value="Winged helix-like DNA-binding domain superfamily/Winged helix DNA-binding domain"/>
    <property type="match status" value="1"/>
</dbReference>
<dbReference type="InterPro" id="IPR050397">
    <property type="entry name" value="Env_Response_Regulators"/>
</dbReference>
<evidence type="ECO:0000256" key="2">
    <source>
        <dbReference type="ARBA" id="ARBA00023125"/>
    </source>
</evidence>
<evidence type="ECO:0000313" key="7">
    <source>
        <dbReference type="Proteomes" id="UP000321479"/>
    </source>
</evidence>
<dbReference type="SUPFAM" id="SSF51206">
    <property type="entry name" value="cAMP-binding domain-like"/>
    <property type="match status" value="1"/>
</dbReference>
<keyword evidence="1" id="KW-0805">Transcription regulation</keyword>
<dbReference type="Proteomes" id="UP000321479">
    <property type="component" value="Chromosome"/>
</dbReference>
<keyword evidence="2" id="KW-0238">DNA-binding</keyword>
<evidence type="ECO:0000256" key="1">
    <source>
        <dbReference type="ARBA" id="ARBA00023015"/>
    </source>
</evidence>
<sequence length="231" mass="26292">MKNNQHGCDLNSCMICRLCLKDWLPAIEANKQNFYIKKGQQIFREGDPVKGMYFIYSGTVKVHKKWDKEKELIIRFAKKGDILGHMGLGDEAIYPVTTTALEPTIVCYVKMDFFESTLKVNNELTYRLMRFFAGGLQDSEKRMRNLVHMPVKGRIAQSLIALKTQFGINDEGAINIELTRQDLSSFAGASYETLFKVINELVDEKIAEVSGKSIRILDEPALKLLTRVADM</sequence>
<evidence type="ECO:0000256" key="3">
    <source>
        <dbReference type="ARBA" id="ARBA00023163"/>
    </source>
</evidence>
<dbReference type="OrthoDB" id="9127033at2"/>
<reference evidence="6 7" key="1">
    <citation type="journal article" date="2017" name="Curr. Microbiol.">
        <title>Mucilaginibacter ginsenosidivorans sp. nov., Isolated from Soil of Ginseng Field.</title>
        <authorList>
            <person name="Kim M.M."/>
            <person name="Siddiqi M.Z."/>
            <person name="Im W.T."/>
        </authorList>
    </citation>
    <scope>NUCLEOTIDE SEQUENCE [LARGE SCALE GENOMIC DNA]</scope>
    <source>
        <strain evidence="6 7">Gsoil 3017</strain>
    </source>
</reference>
<dbReference type="EMBL" id="CP042436">
    <property type="protein sequence ID" value="QEC61880.1"/>
    <property type="molecule type" value="Genomic_DNA"/>
</dbReference>
<dbReference type="PROSITE" id="PS51063">
    <property type="entry name" value="HTH_CRP_2"/>
    <property type="match status" value="1"/>
</dbReference>
<dbReference type="InterPro" id="IPR014710">
    <property type="entry name" value="RmlC-like_jellyroll"/>
</dbReference>
<evidence type="ECO:0000259" key="4">
    <source>
        <dbReference type="PROSITE" id="PS50042"/>
    </source>
</evidence>
<dbReference type="SMART" id="SM00419">
    <property type="entry name" value="HTH_CRP"/>
    <property type="match status" value="1"/>
</dbReference>
<gene>
    <name evidence="6" type="ORF">FRZ54_04530</name>
</gene>
<dbReference type="RefSeq" id="WP_147030457.1">
    <property type="nucleotide sequence ID" value="NZ_CP042436.1"/>
</dbReference>
<evidence type="ECO:0000259" key="5">
    <source>
        <dbReference type="PROSITE" id="PS51063"/>
    </source>
</evidence>